<dbReference type="InterPro" id="IPR036938">
    <property type="entry name" value="PAP2/HPO_sf"/>
</dbReference>
<name>A0A1H1HZV5_9MICC</name>
<proteinExistence type="predicted"/>
<dbReference type="RefSeq" id="WP_074703603.1">
    <property type="nucleotide sequence ID" value="NZ_CP018865.1"/>
</dbReference>
<dbReference type="AlphaFoldDB" id="A0A1H1HZV5"/>
<dbReference type="STRING" id="37928.SAMN04489742_4846"/>
<dbReference type="KEGG" id="acry:AC20117_22485"/>
<gene>
    <name evidence="3" type="ORF">SAMN04489742_4846</name>
</gene>
<evidence type="ECO:0000256" key="1">
    <source>
        <dbReference type="SAM" id="Phobius"/>
    </source>
</evidence>
<dbReference type="EMBL" id="FNKH01000003">
    <property type="protein sequence ID" value="SDR30859.1"/>
    <property type="molecule type" value="Genomic_DNA"/>
</dbReference>
<feature type="transmembrane region" description="Helical" evidence="1">
    <location>
        <begin position="95"/>
        <end position="113"/>
    </location>
</feature>
<feature type="transmembrane region" description="Helical" evidence="1">
    <location>
        <begin position="119"/>
        <end position="140"/>
    </location>
</feature>
<dbReference type="SUPFAM" id="SSF48317">
    <property type="entry name" value="Acid phosphatase/Vanadium-dependent haloperoxidase"/>
    <property type="match status" value="1"/>
</dbReference>
<keyword evidence="1" id="KW-0472">Membrane</keyword>
<dbReference type="OrthoDB" id="4935320at2"/>
<protein>
    <submittedName>
        <fullName evidence="3">PAP2 superfamily protein</fullName>
    </submittedName>
</protein>
<feature type="transmembrane region" description="Helical" evidence="1">
    <location>
        <begin position="189"/>
        <end position="208"/>
    </location>
</feature>
<dbReference type="Gene3D" id="1.20.144.10">
    <property type="entry name" value="Phosphatidic acid phosphatase type 2/haloperoxidase"/>
    <property type="match status" value="1"/>
</dbReference>
<keyword evidence="1" id="KW-0812">Transmembrane</keyword>
<accession>A0A1H1HZV5</accession>
<feature type="transmembrane region" description="Helical" evidence="1">
    <location>
        <begin position="147"/>
        <end position="169"/>
    </location>
</feature>
<organism evidence="3 4">
    <name type="scientific">Crystallibacter crystallopoietes</name>
    <dbReference type="NCBI Taxonomy" id="37928"/>
    <lineage>
        <taxon>Bacteria</taxon>
        <taxon>Bacillati</taxon>
        <taxon>Actinomycetota</taxon>
        <taxon>Actinomycetes</taxon>
        <taxon>Micrococcales</taxon>
        <taxon>Micrococcaceae</taxon>
        <taxon>Crystallibacter</taxon>
    </lineage>
</organism>
<feature type="transmembrane region" description="Helical" evidence="1">
    <location>
        <begin position="20"/>
        <end position="43"/>
    </location>
</feature>
<feature type="transmembrane region" description="Helical" evidence="1">
    <location>
        <begin position="49"/>
        <end position="75"/>
    </location>
</feature>
<keyword evidence="1" id="KW-1133">Transmembrane helix</keyword>
<dbReference type="Proteomes" id="UP000181917">
    <property type="component" value="Unassembled WGS sequence"/>
</dbReference>
<reference evidence="3 4" key="1">
    <citation type="submission" date="2016-10" db="EMBL/GenBank/DDBJ databases">
        <authorList>
            <person name="de Groot N.N."/>
        </authorList>
    </citation>
    <scope>NUCLEOTIDE SEQUENCE [LARGE SCALE GENOMIC DNA]</scope>
    <source>
        <strain evidence="3 4">DSM 20117</strain>
    </source>
</reference>
<keyword evidence="4" id="KW-1185">Reference proteome</keyword>
<dbReference type="Pfam" id="PF01569">
    <property type="entry name" value="PAP2"/>
    <property type="match status" value="1"/>
</dbReference>
<evidence type="ECO:0000259" key="2">
    <source>
        <dbReference type="Pfam" id="PF01569"/>
    </source>
</evidence>
<dbReference type="InterPro" id="IPR000326">
    <property type="entry name" value="PAP2/HPO"/>
</dbReference>
<evidence type="ECO:0000313" key="4">
    <source>
        <dbReference type="Proteomes" id="UP000181917"/>
    </source>
</evidence>
<sequence>MTATSQTPPAHQSVKAIARVARVATEVAQPPLVLSLLLILASVKGGDTAWHVSLVPGMIAALTICLVPLLAVVVLAKRGTLTDHHVGDKKQRRPVMLWTLGSALIGCAILATIGASTQVWALIAGILCGILTLIVISPIWKMSGHALTLGGTATASVLIFGWWGLPFVVAAPLVCWSRVYLGDHTTSQVSVGFITGVIVFGVSCGLILS</sequence>
<evidence type="ECO:0000313" key="3">
    <source>
        <dbReference type="EMBL" id="SDR30859.1"/>
    </source>
</evidence>
<feature type="domain" description="Phosphatidic acid phosphatase type 2/haloperoxidase" evidence="2">
    <location>
        <begin position="143"/>
        <end position="202"/>
    </location>
</feature>